<gene>
    <name evidence="1" type="ORF">OG398_07535</name>
</gene>
<dbReference type="InterPro" id="IPR016181">
    <property type="entry name" value="Acyl_CoA_acyltransferase"/>
</dbReference>
<protein>
    <submittedName>
        <fullName evidence="1">GNAT family N-acetyltransferase</fullName>
        <ecNumber evidence="1">2.3.1.-</ecNumber>
    </submittedName>
</protein>
<dbReference type="EC" id="2.3.1.-" evidence="1"/>
<keyword evidence="1" id="KW-0012">Acyltransferase</keyword>
<accession>A0AAU2VKQ2</accession>
<name>A0AAU2VKQ2_9ACTN</name>
<keyword evidence="1" id="KW-0808">Transferase</keyword>
<evidence type="ECO:0000313" key="1">
    <source>
        <dbReference type="EMBL" id="WTW68127.1"/>
    </source>
</evidence>
<dbReference type="Pfam" id="PF04339">
    <property type="entry name" value="FemAB_like"/>
    <property type="match status" value="1"/>
</dbReference>
<dbReference type="EMBL" id="CP108313">
    <property type="protein sequence ID" value="WTW68127.1"/>
    <property type="molecule type" value="Genomic_DNA"/>
</dbReference>
<dbReference type="AlphaFoldDB" id="A0AAU2VKQ2"/>
<dbReference type="SUPFAM" id="SSF55729">
    <property type="entry name" value="Acyl-CoA N-acyltransferases (Nat)"/>
    <property type="match status" value="1"/>
</dbReference>
<sequence>MHANTTFGGMTAGEWDRLAGEKFYSTSAWLRFCSAEAGTDGRAVTATSARGPVCGVPVRELTGLPEWSRYRWNQRLSEAELPLLPDSGLLVGPPEGFQTHFLTAPGANGAAAESMRSLVALLRAEAARPPDGDTSKDVRGCTAMYVTTEGAAAAREAGVTAEPVLLDADAWIPVPAGGWEPWLDSLPSKRRRNVRHEDRAFRAAGYRIEHLPLSACVEKLGKAAASTLWKYGHQTTPETELISLRRVAEILGDLASVAVCWLEEGDPLGFCIYYQWGDTVYLRWAGFDYERLAGSAEYFNLLYYSQIQRSPETGIRWIHAGATAQAAKALRGAELRPLWMLDLGADSPHERGADQVREHNARMRKELLDDPRTAASLTGDWAGLEQRG</sequence>
<organism evidence="1">
    <name type="scientific">Streptomyces sp. NBC_00008</name>
    <dbReference type="NCBI Taxonomy" id="2903610"/>
    <lineage>
        <taxon>Bacteria</taxon>
        <taxon>Bacillati</taxon>
        <taxon>Actinomycetota</taxon>
        <taxon>Actinomycetes</taxon>
        <taxon>Kitasatosporales</taxon>
        <taxon>Streptomycetaceae</taxon>
        <taxon>Streptomyces</taxon>
    </lineage>
</organism>
<dbReference type="GO" id="GO:0016746">
    <property type="term" value="F:acyltransferase activity"/>
    <property type="evidence" value="ECO:0007669"/>
    <property type="project" value="UniProtKB-KW"/>
</dbReference>
<proteinExistence type="predicted"/>
<dbReference type="InterPro" id="IPR007434">
    <property type="entry name" value="FemAB-like"/>
</dbReference>
<reference evidence="1" key="1">
    <citation type="submission" date="2022-10" db="EMBL/GenBank/DDBJ databases">
        <title>The complete genomes of actinobacterial strains from the NBC collection.</title>
        <authorList>
            <person name="Joergensen T.S."/>
            <person name="Alvarez Arevalo M."/>
            <person name="Sterndorff E.B."/>
            <person name="Faurdal D."/>
            <person name="Vuksanovic O."/>
            <person name="Mourched A.-S."/>
            <person name="Charusanti P."/>
            <person name="Shaw S."/>
            <person name="Blin K."/>
            <person name="Weber T."/>
        </authorList>
    </citation>
    <scope>NUCLEOTIDE SEQUENCE</scope>
    <source>
        <strain evidence="1">NBC_00008</strain>
    </source>
</reference>
<dbReference type="Gene3D" id="3.40.630.30">
    <property type="match status" value="1"/>
</dbReference>